<feature type="compositionally biased region" description="Basic and acidic residues" evidence="1">
    <location>
        <begin position="174"/>
        <end position="184"/>
    </location>
</feature>
<sequence>MDDRRTEAAHQTAPARRAELLASITDLFGSAGAAVSSPTAALFSEIILGVFDDMRPDERAVLVERIAALPNAPAEVLRFLALREIEAAEPVLRRSFAFEEADLAALAATLPHDRLCAIATRAQVPEAVSDALLDRGDRAVLRLLAQNPGARFSQHGLSILVHEATQKLAQRQAAARESDEERGQMLDIRSAPPVPRSRRSFAAPSESGVVIAFPTRTRSRPGDDHSDETAAAPNAVAEVIATVASGDRMMEVAGLLAGSAGLPVELVRRMIAKPDTMPLAVLCKAAGVNDETFAAIAAIRGRRHGHSAEAIETLVRAYQSLGQDDAAHTLRFLRARQASDEAAAMPAQQNPAL</sequence>
<name>A0ABV2QXZ7_9HYPH</name>
<organism evidence="2 3">
    <name type="scientific">Kaistia defluvii</name>
    <dbReference type="NCBI Taxonomy" id="410841"/>
    <lineage>
        <taxon>Bacteria</taxon>
        <taxon>Pseudomonadati</taxon>
        <taxon>Pseudomonadota</taxon>
        <taxon>Alphaproteobacteria</taxon>
        <taxon>Hyphomicrobiales</taxon>
        <taxon>Kaistiaceae</taxon>
        <taxon>Kaistia</taxon>
    </lineage>
</organism>
<proteinExistence type="predicted"/>
<dbReference type="EMBL" id="JBEPSM010000001">
    <property type="protein sequence ID" value="MET4633903.1"/>
    <property type="molecule type" value="Genomic_DNA"/>
</dbReference>
<comment type="caution">
    <text evidence="2">The sequence shown here is derived from an EMBL/GenBank/DDBJ whole genome shotgun (WGS) entry which is preliminary data.</text>
</comment>
<keyword evidence="3" id="KW-1185">Reference proteome</keyword>
<evidence type="ECO:0000313" key="3">
    <source>
        <dbReference type="Proteomes" id="UP001549321"/>
    </source>
</evidence>
<evidence type="ECO:0000256" key="1">
    <source>
        <dbReference type="SAM" id="MobiDB-lite"/>
    </source>
</evidence>
<dbReference type="InterPro" id="IPR019285">
    <property type="entry name" value="DUF2336"/>
</dbReference>
<protein>
    <submittedName>
        <fullName evidence="2">Uncharacterized protein (DUF2336 family)</fullName>
    </submittedName>
</protein>
<gene>
    <name evidence="2" type="ORF">ABIE08_001816</name>
</gene>
<dbReference type="Proteomes" id="UP001549321">
    <property type="component" value="Unassembled WGS sequence"/>
</dbReference>
<evidence type="ECO:0000313" key="2">
    <source>
        <dbReference type="EMBL" id="MET4633903.1"/>
    </source>
</evidence>
<accession>A0ABV2QXZ7</accession>
<dbReference type="Pfam" id="PF10098">
    <property type="entry name" value="DUF2336"/>
    <property type="match status" value="1"/>
</dbReference>
<dbReference type="RefSeq" id="WP_354550434.1">
    <property type="nucleotide sequence ID" value="NZ_JBEPSM010000001.1"/>
</dbReference>
<feature type="region of interest" description="Disordered" evidence="1">
    <location>
        <begin position="172"/>
        <end position="203"/>
    </location>
</feature>
<feature type="region of interest" description="Disordered" evidence="1">
    <location>
        <begin position="214"/>
        <end position="233"/>
    </location>
</feature>
<reference evidence="2 3" key="1">
    <citation type="submission" date="2024-06" db="EMBL/GenBank/DDBJ databases">
        <title>Sorghum-associated microbial communities from plants grown in Nebraska, USA.</title>
        <authorList>
            <person name="Schachtman D."/>
        </authorList>
    </citation>
    <scope>NUCLEOTIDE SEQUENCE [LARGE SCALE GENOMIC DNA]</scope>
    <source>
        <strain evidence="2 3">3207</strain>
    </source>
</reference>